<gene>
    <name evidence="1" type="ORF">J8F10_22290</name>
</gene>
<accession>A0ABS5BWB1</accession>
<organism evidence="1 2">
    <name type="scientific">Gemmata palustris</name>
    <dbReference type="NCBI Taxonomy" id="2822762"/>
    <lineage>
        <taxon>Bacteria</taxon>
        <taxon>Pseudomonadati</taxon>
        <taxon>Planctomycetota</taxon>
        <taxon>Planctomycetia</taxon>
        <taxon>Gemmatales</taxon>
        <taxon>Gemmataceae</taxon>
        <taxon>Gemmata</taxon>
    </lineage>
</organism>
<dbReference type="EMBL" id="JAGKQQ010000001">
    <property type="protein sequence ID" value="MBP3957994.1"/>
    <property type="molecule type" value="Genomic_DNA"/>
</dbReference>
<keyword evidence="2" id="KW-1185">Reference proteome</keyword>
<evidence type="ECO:0000313" key="2">
    <source>
        <dbReference type="Proteomes" id="UP000676565"/>
    </source>
</evidence>
<dbReference type="RefSeq" id="WP_210657575.1">
    <property type="nucleotide sequence ID" value="NZ_JAGKQQ010000001.1"/>
</dbReference>
<sequence>MIESPVLEKWFRQRDIAAYHRAILEGLEVRFGPVPDDVSAAVRVIADEARVVELHKASYVCTSLDDFRARLAQSLPPQAPANAN</sequence>
<evidence type="ECO:0000313" key="1">
    <source>
        <dbReference type="EMBL" id="MBP3957994.1"/>
    </source>
</evidence>
<proteinExistence type="predicted"/>
<name>A0ABS5BWB1_9BACT</name>
<reference evidence="1 2" key="1">
    <citation type="submission" date="2021-04" db="EMBL/GenBank/DDBJ databases">
        <authorList>
            <person name="Ivanova A."/>
        </authorList>
    </citation>
    <scope>NUCLEOTIDE SEQUENCE [LARGE SCALE GENOMIC DNA]</scope>
    <source>
        <strain evidence="1 2">G18</strain>
    </source>
</reference>
<dbReference type="Proteomes" id="UP000676565">
    <property type="component" value="Unassembled WGS sequence"/>
</dbReference>
<comment type="caution">
    <text evidence="1">The sequence shown here is derived from an EMBL/GenBank/DDBJ whole genome shotgun (WGS) entry which is preliminary data.</text>
</comment>
<protein>
    <submittedName>
        <fullName evidence="1">Uncharacterized protein</fullName>
    </submittedName>
</protein>